<dbReference type="Gene3D" id="3.40.50.150">
    <property type="entry name" value="Vaccinia Virus protein VP39"/>
    <property type="match status" value="1"/>
</dbReference>
<dbReference type="EMBL" id="KI545862">
    <property type="protein sequence ID" value="EST07862.1"/>
    <property type="molecule type" value="Genomic_DNA"/>
</dbReference>
<sequence length="702" mass="73513">MSVPKLPGDQPGTSSRPSAPADQRAREIQDALKSIVLQTASTLRSRTQLARLPASVPRSSATAAAGISEASSGLDKLAGECSRYLSLVHGLRDYLLHAQAALEIELEAATQREAEEAKAKAEAAAEALKRQQEADEAAKKKAEEDADRKRIDNVAKATETKADVSGTITAGAGTKAEDISTTAPATSALPSDAGKKNDPGNTENDAIVIDSDGDDEDDVPLAFAPKAGSVEGASKTIDLTESPALANAPKPPSSAPSNPATTLATTTSSNPSAPSIPGLDLSAFGIDMSSLTNLPDLSALGIPSLANTSSSTDTSTALAPATDFSELEKMMGMDFASSSTTNPGSNDAAAMPDLSSLSNFNLGSGSGGFGEDNDMFGSGGSGLDLSNFDFSSLTSGGDASMGAGGGVDLSSFLTNFGSTADSGAGNDAGNAGSAGLSYHTSAYWNDRFTTDPREQSGFEWLSPSTSLLGLLTSEPTLLTRTPPIRILHIGVGTSQLSLDLVRYWRETTPGDWKDRARQIVNVDFAERSVEFQRWAERAFLEEIGEQEEQLMQYEVMDLLDWSQVEAVLGKGKLFDVVLDKSTTDSISTGDDVPFTSLAVPTEAHPALTALVNARVASTAGGVATTQVLGVHLGALVKPGGLWLCHSYNADRWDDIMTGSEASTEEQVEAWPWTLVNKTPVPVQASDPNAPQINHYIYTMQRR</sequence>
<dbReference type="GeneID" id="27420040"/>
<proteinExistence type="inferred from homology"/>
<feature type="region of interest" description="Disordered" evidence="4">
    <location>
        <begin position="1"/>
        <end position="26"/>
    </location>
</feature>
<gene>
    <name evidence="5" type="ORF">PSEUBRA_SCAF2g02971</name>
</gene>
<dbReference type="SUPFAM" id="SSF53335">
    <property type="entry name" value="S-adenosyl-L-methionine-dependent methyltransferases"/>
    <property type="match status" value="1"/>
</dbReference>
<feature type="region of interest" description="Disordered" evidence="4">
    <location>
        <begin position="175"/>
        <end position="227"/>
    </location>
</feature>
<feature type="compositionally biased region" description="Low complexity" evidence="4">
    <location>
        <begin position="255"/>
        <end position="275"/>
    </location>
</feature>
<dbReference type="InterPro" id="IPR029063">
    <property type="entry name" value="SAM-dependent_MTases_sf"/>
</dbReference>
<feature type="region of interest" description="Disordered" evidence="4">
    <location>
        <begin position="117"/>
        <end position="162"/>
    </location>
</feature>
<dbReference type="GO" id="GO:0008168">
    <property type="term" value="F:methyltransferase activity"/>
    <property type="evidence" value="ECO:0007669"/>
    <property type="project" value="UniProtKB-KW"/>
</dbReference>
<evidence type="ECO:0000256" key="1">
    <source>
        <dbReference type="ARBA" id="ARBA00008361"/>
    </source>
</evidence>
<evidence type="ECO:0000313" key="5">
    <source>
        <dbReference type="EMBL" id="EST07862.1"/>
    </source>
</evidence>
<reference evidence="6" key="1">
    <citation type="journal article" date="2013" name="Genome Announc.">
        <title>Draft genome sequence of Pseudozyma brasiliensis sp. nov. strain GHG001, a high producer of endo-1,4-xylanase isolated from an insect pest of sugarcane.</title>
        <authorList>
            <person name="Oliveira J.V.D.C."/>
            <person name="dos Santos R.A.C."/>
            <person name="Borges T.A."/>
            <person name="Riano-Pachon D.M."/>
            <person name="Goldman G.H."/>
        </authorList>
    </citation>
    <scope>NUCLEOTIDE SEQUENCE [LARGE SCALE GENOMIC DNA]</scope>
    <source>
        <strain evidence="6">GHG001</strain>
    </source>
</reference>
<dbReference type="AlphaFoldDB" id="V5GPG9"/>
<feature type="region of interest" description="Disordered" evidence="4">
    <location>
        <begin position="243"/>
        <end position="275"/>
    </location>
</feature>
<dbReference type="PANTHER" id="PTHR12176">
    <property type="entry name" value="SAM-DEPENDENT METHYLTRANSFERASE SUPERFAMILY PROTEIN"/>
    <property type="match status" value="1"/>
</dbReference>
<evidence type="ECO:0000256" key="2">
    <source>
        <dbReference type="ARBA" id="ARBA00022603"/>
    </source>
</evidence>
<dbReference type="HOGENOM" id="CLU_392829_0_0_1"/>
<feature type="compositionally biased region" description="Polar residues" evidence="4">
    <location>
        <begin position="179"/>
        <end position="189"/>
    </location>
</feature>
<name>V5GPG9_KALBG</name>
<keyword evidence="2" id="KW-0489">Methyltransferase</keyword>
<dbReference type="InterPro" id="IPR051419">
    <property type="entry name" value="Lys/N-term_MeTrsfase_sf"/>
</dbReference>
<organism evidence="5 6">
    <name type="scientific">Kalmanozyma brasiliensis (strain GHG001)</name>
    <name type="common">Yeast</name>
    <name type="synonym">Pseudozyma brasiliensis</name>
    <dbReference type="NCBI Taxonomy" id="1365824"/>
    <lineage>
        <taxon>Eukaryota</taxon>
        <taxon>Fungi</taxon>
        <taxon>Dikarya</taxon>
        <taxon>Basidiomycota</taxon>
        <taxon>Ustilaginomycotina</taxon>
        <taxon>Ustilaginomycetes</taxon>
        <taxon>Ustilaginales</taxon>
        <taxon>Ustilaginaceae</taxon>
        <taxon>Kalmanozyma</taxon>
    </lineage>
</organism>
<keyword evidence="3" id="KW-0808">Transferase</keyword>
<dbReference type="eggNOG" id="ENOG502RV7W">
    <property type="taxonomic scope" value="Eukaryota"/>
</dbReference>
<comment type="similarity">
    <text evidence="1">Belongs to the methyltransferase superfamily.</text>
</comment>
<protein>
    <submittedName>
        <fullName evidence="5">Uncharacterized protein</fullName>
    </submittedName>
</protein>
<evidence type="ECO:0000256" key="4">
    <source>
        <dbReference type="SAM" id="MobiDB-lite"/>
    </source>
</evidence>
<dbReference type="Proteomes" id="UP000019377">
    <property type="component" value="Unassembled WGS sequence"/>
</dbReference>
<evidence type="ECO:0000256" key="3">
    <source>
        <dbReference type="ARBA" id="ARBA00022679"/>
    </source>
</evidence>
<evidence type="ECO:0000313" key="6">
    <source>
        <dbReference type="Proteomes" id="UP000019377"/>
    </source>
</evidence>
<dbReference type="OrthoDB" id="2556284at2759"/>
<accession>V5GPG9</accession>
<dbReference type="GO" id="GO:0032259">
    <property type="term" value="P:methylation"/>
    <property type="evidence" value="ECO:0007669"/>
    <property type="project" value="UniProtKB-KW"/>
</dbReference>
<keyword evidence="6" id="KW-1185">Reference proteome</keyword>
<dbReference type="PANTHER" id="PTHR12176:SF84">
    <property type="entry name" value="METHYLTRANSFERASE DOMAIN-CONTAINING PROTEIN"/>
    <property type="match status" value="1"/>
</dbReference>